<feature type="compositionally biased region" description="Gly residues" evidence="1">
    <location>
        <begin position="28"/>
        <end position="37"/>
    </location>
</feature>
<feature type="non-terminal residue" evidence="2">
    <location>
        <position position="1"/>
    </location>
</feature>
<accession>B4W2D0</accession>
<name>B4W2D0_9CYAN</name>
<dbReference type="EMBL" id="DS989871">
    <property type="protein sequence ID" value="EDX71562.1"/>
    <property type="molecule type" value="Genomic_DNA"/>
</dbReference>
<keyword evidence="3" id="KW-1185">Reference proteome</keyword>
<dbReference type="HOGENOM" id="CLU_3336888_0_0_3"/>
<protein>
    <submittedName>
        <fullName evidence="2">Uncharacterized protein</fullName>
    </submittedName>
</protein>
<evidence type="ECO:0000256" key="1">
    <source>
        <dbReference type="SAM" id="MobiDB-lite"/>
    </source>
</evidence>
<gene>
    <name evidence="2" type="ORF">MC7420_5187</name>
</gene>
<sequence>PSSPNPFSHRGEKGDRMLLLPSPRRGRGAGGEGLSLS</sequence>
<reference evidence="2 3" key="1">
    <citation type="submission" date="2008-07" db="EMBL/GenBank/DDBJ databases">
        <authorList>
            <person name="Tandeau de Marsac N."/>
            <person name="Ferriera S."/>
            <person name="Johnson J."/>
            <person name="Kravitz S."/>
            <person name="Beeson K."/>
            <person name="Sutton G."/>
            <person name="Rogers Y.-H."/>
            <person name="Friedman R."/>
            <person name="Frazier M."/>
            <person name="Venter J.C."/>
        </authorList>
    </citation>
    <scope>NUCLEOTIDE SEQUENCE [LARGE SCALE GENOMIC DNA]</scope>
    <source>
        <strain evidence="2 3">PCC 7420</strain>
    </source>
</reference>
<organism evidence="2 3">
    <name type="scientific">Coleofasciculus chthonoplastes PCC 7420</name>
    <dbReference type="NCBI Taxonomy" id="118168"/>
    <lineage>
        <taxon>Bacteria</taxon>
        <taxon>Bacillati</taxon>
        <taxon>Cyanobacteriota</taxon>
        <taxon>Cyanophyceae</taxon>
        <taxon>Coleofasciculales</taxon>
        <taxon>Coleofasciculaceae</taxon>
        <taxon>Coleofasciculus</taxon>
    </lineage>
</organism>
<dbReference type="AlphaFoldDB" id="B4W2D0"/>
<proteinExistence type="predicted"/>
<evidence type="ECO:0000313" key="2">
    <source>
        <dbReference type="EMBL" id="EDX71562.1"/>
    </source>
</evidence>
<evidence type="ECO:0000313" key="3">
    <source>
        <dbReference type="Proteomes" id="UP000003835"/>
    </source>
</evidence>
<dbReference type="Proteomes" id="UP000003835">
    <property type="component" value="Unassembled WGS sequence"/>
</dbReference>
<feature type="region of interest" description="Disordered" evidence="1">
    <location>
        <begin position="1"/>
        <end position="37"/>
    </location>
</feature>